<evidence type="ECO:0000256" key="4">
    <source>
        <dbReference type="HAMAP-Rule" id="MF_00063"/>
    </source>
</evidence>
<evidence type="ECO:0000256" key="5">
    <source>
        <dbReference type="SAM" id="MobiDB-lite"/>
    </source>
</evidence>
<evidence type="ECO:0000313" key="7">
    <source>
        <dbReference type="EMBL" id="MFC6426365.1"/>
    </source>
</evidence>
<dbReference type="Proteomes" id="UP001596305">
    <property type="component" value="Unassembled WGS sequence"/>
</dbReference>
<dbReference type="PANTHER" id="PTHR46509:SF1">
    <property type="entry name" value="PHOSPHOADENOSINE PHOSPHOSULFATE REDUCTASE"/>
    <property type="match status" value="1"/>
</dbReference>
<evidence type="ECO:0000259" key="6">
    <source>
        <dbReference type="Pfam" id="PF01507"/>
    </source>
</evidence>
<dbReference type="HAMAP" id="MF_00063">
    <property type="entry name" value="CysH"/>
    <property type="match status" value="1"/>
</dbReference>
<dbReference type="InterPro" id="IPR014729">
    <property type="entry name" value="Rossmann-like_a/b/a_fold"/>
</dbReference>
<feature type="active site" description="Nucleophile; cysteine thiosulfonate intermediate" evidence="4">
    <location>
        <position position="300"/>
    </location>
</feature>
<proteinExistence type="inferred from homology"/>
<dbReference type="PANTHER" id="PTHR46509">
    <property type="entry name" value="PHOSPHOADENOSINE PHOSPHOSULFATE REDUCTASE"/>
    <property type="match status" value="1"/>
</dbReference>
<gene>
    <name evidence="4" type="primary">cysH</name>
    <name evidence="7" type="ORF">ACFP71_16150</name>
</gene>
<feature type="binding site" evidence="4">
    <location>
        <position position="191"/>
    </location>
    <ligand>
        <name>[4Fe-4S] cluster</name>
        <dbReference type="ChEBI" id="CHEBI:49883"/>
    </ligand>
</feature>
<feature type="domain" description="Phosphoadenosine phosphosulphate reductase" evidence="6">
    <location>
        <begin position="113"/>
        <end position="279"/>
    </location>
</feature>
<keyword evidence="4" id="KW-0411">Iron-sulfur</keyword>
<evidence type="ECO:0000256" key="3">
    <source>
        <dbReference type="ARBA" id="ARBA00024327"/>
    </source>
</evidence>
<evidence type="ECO:0000256" key="2">
    <source>
        <dbReference type="ARBA" id="ARBA00023002"/>
    </source>
</evidence>
<feature type="binding site" evidence="4">
    <location>
        <position position="192"/>
    </location>
    <ligand>
        <name>[4Fe-4S] cluster</name>
        <dbReference type="ChEBI" id="CHEBI:49883"/>
    </ligand>
</feature>
<protein>
    <recommendedName>
        <fullName evidence="4">Adenosine 5'-phosphosulfate reductase</fullName>
        <shortName evidence="4">APS reductase</shortName>
        <ecNumber evidence="4">1.8.4.10</ecNumber>
    </recommendedName>
    <alternativeName>
        <fullName evidence="4">5'-adenylylsulfate reductase</fullName>
    </alternativeName>
    <alternativeName>
        <fullName evidence="4">Thioredoxin-dependent 5'-adenylylsulfate reductase</fullName>
    </alternativeName>
</protein>
<comment type="caution">
    <text evidence="7">The sequence shown here is derived from an EMBL/GenBank/DDBJ whole genome shotgun (WGS) entry which is preliminary data.</text>
</comment>
<dbReference type="NCBIfam" id="NF002537">
    <property type="entry name" value="PRK02090.1"/>
    <property type="match status" value="1"/>
</dbReference>
<sequence>MSGTTTNPGGAAHPAGAAPSGTVVAAGTATGGDPLAALRAAARARTEARAESRAAHAARRAQNARPQRSADELRAIVERGQAELHGSGLGAPDEATAEQVVAWAVREFGDSIAVACSMADAVLPHVVAQQAPWVDVLFLETGYHFPETSGTRDAVEQQMEVTIVDVLPQLTVAQQDEAHGKDLWSRDPAACCAMRKVEPLTRTLGEYEVWVTGVRRDEAPTRTNTPLVTWDEKNGLVKINPLAAWSFDDLLGYAADHQVVLNPLLNDGYPSIGCAPCTRRVAPGEDPRAGRWAGLDKTECGLHV</sequence>
<comment type="cofactor">
    <cofactor evidence="4">
        <name>[4Fe-4S] cluster</name>
        <dbReference type="ChEBI" id="CHEBI:49883"/>
    </cofactor>
    <text evidence="4">Binds 1 [4Fe-4S] cluster per subunit.</text>
</comment>
<accession>A0ABW1XD36</accession>
<keyword evidence="2 4" id="KW-0560">Oxidoreductase</keyword>
<comment type="function">
    <text evidence="4">Catalyzes the formation of sulfite from adenosine 5'-phosphosulfate (APS) using thioredoxin as an electron donor.</text>
</comment>
<comment type="subcellular location">
    <subcellularLocation>
        <location evidence="4">Cytoplasm</location>
    </subcellularLocation>
</comment>
<dbReference type="GO" id="GO:0004604">
    <property type="term" value="F:phosphoadenylyl-sulfate reductase (thioredoxin) activity"/>
    <property type="evidence" value="ECO:0007669"/>
    <property type="project" value="UniProtKB-EC"/>
</dbReference>
<dbReference type="EMBL" id="JBHSTM010000008">
    <property type="protein sequence ID" value="MFC6426365.1"/>
    <property type="molecule type" value="Genomic_DNA"/>
</dbReference>
<evidence type="ECO:0000313" key="8">
    <source>
        <dbReference type="Proteomes" id="UP001596305"/>
    </source>
</evidence>
<dbReference type="EC" id="1.8.4.10" evidence="4"/>
<feature type="binding site" evidence="4">
    <location>
        <position position="274"/>
    </location>
    <ligand>
        <name>[4Fe-4S] cluster</name>
        <dbReference type="ChEBI" id="CHEBI:49883"/>
    </ligand>
</feature>
<dbReference type="RefSeq" id="WP_377535626.1">
    <property type="nucleotide sequence ID" value="NZ_JBHSTM010000008.1"/>
</dbReference>
<dbReference type="InterPro" id="IPR004511">
    <property type="entry name" value="PAPS/APS_Rdtase"/>
</dbReference>
<name>A0ABW1XD36_9CELL</name>
<dbReference type="Gene3D" id="3.40.50.620">
    <property type="entry name" value="HUPs"/>
    <property type="match status" value="1"/>
</dbReference>
<evidence type="ECO:0000256" key="1">
    <source>
        <dbReference type="ARBA" id="ARBA00009732"/>
    </source>
</evidence>
<feature type="region of interest" description="Disordered" evidence="5">
    <location>
        <begin position="1"/>
        <end position="30"/>
    </location>
</feature>
<comment type="catalytic activity">
    <reaction evidence="4">
        <text>[thioredoxin]-disulfide + sulfite + AMP + 2 H(+) = adenosine 5'-phosphosulfate + [thioredoxin]-dithiol</text>
        <dbReference type="Rhea" id="RHEA:21976"/>
        <dbReference type="Rhea" id="RHEA-COMP:10698"/>
        <dbReference type="Rhea" id="RHEA-COMP:10700"/>
        <dbReference type="ChEBI" id="CHEBI:15378"/>
        <dbReference type="ChEBI" id="CHEBI:17359"/>
        <dbReference type="ChEBI" id="CHEBI:29950"/>
        <dbReference type="ChEBI" id="CHEBI:50058"/>
        <dbReference type="ChEBI" id="CHEBI:58243"/>
        <dbReference type="ChEBI" id="CHEBI:456215"/>
        <dbReference type="EC" id="1.8.4.10"/>
    </reaction>
</comment>
<keyword evidence="4" id="KW-0479">Metal-binding</keyword>
<keyword evidence="4" id="KW-0408">Iron</keyword>
<keyword evidence="8" id="KW-1185">Reference proteome</keyword>
<reference evidence="8" key="1">
    <citation type="journal article" date="2019" name="Int. J. Syst. Evol. Microbiol.">
        <title>The Global Catalogue of Microorganisms (GCM) 10K type strain sequencing project: providing services to taxonomists for standard genome sequencing and annotation.</title>
        <authorList>
            <consortium name="The Broad Institute Genomics Platform"/>
            <consortium name="The Broad Institute Genome Sequencing Center for Infectious Disease"/>
            <person name="Wu L."/>
            <person name="Ma J."/>
        </authorList>
    </citation>
    <scope>NUCLEOTIDE SEQUENCE [LARGE SCALE GENOMIC DNA]</scope>
    <source>
        <strain evidence="8">CCUG 47105</strain>
    </source>
</reference>
<comment type="pathway">
    <text evidence="3 4">Sulfur metabolism; hydrogen sulfide biosynthesis; sulfite from sulfate.</text>
</comment>
<dbReference type="NCBIfam" id="TIGR00434">
    <property type="entry name" value="cysH"/>
    <property type="match status" value="1"/>
</dbReference>
<feature type="binding site" evidence="4">
    <location>
        <position position="277"/>
    </location>
    <ligand>
        <name>[4Fe-4S] cluster</name>
        <dbReference type="ChEBI" id="CHEBI:49883"/>
    </ligand>
</feature>
<dbReference type="CDD" id="cd23945">
    <property type="entry name" value="PAPS_reductase"/>
    <property type="match status" value="1"/>
</dbReference>
<dbReference type="Pfam" id="PF01507">
    <property type="entry name" value="PAPS_reduct"/>
    <property type="match status" value="1"/>
</dbReference>
<organism evidence="7 8">
    <name type="scientific">Oerskovia paurometabola</name>
    <dbReference type="NCBI Taxonomy" id="162170"/>
    <lineage>
        <taxon>Bacteria</taxon>
        <taxon>Bacillati</taxon>
        <taxon>Actinomycetota</taxon>
        <taxon>Actinomycetes</taxon>
        <taxon>Micrococcales</taxon>
        <taxon>Cellulomonadaceae</taxon>
        <taxon>Oerskovia</taxon>
    </lineage>
</organism>
<dbReference type="InterPro" id="IPR002500">
    <property type="entry name" value="PAPS_reduct_dom"/>
</dbReference>
<comment type="similarity">
    <text evidence="1 4">Belongs to the PAPS reductase family. CysH subfamily.</text>
</comment>
<keyword evidence="4" id="KW-0963">Cytoplasm</keyword>
<dbReference type="SUPFAM" id="SSF52402">
    <property type="entry name" value="Adenine nucleotide alpha hydrolases-like"/>
    <property type="match status" value="1"/>
</dbReference>